<dbReference type="GeneID" id="90609136"/>
<sequence>MRFFVLLIVVTVGGCVQSQYRYGVQNSSGSKCASPSCNRVAVGGDHPVVDRIEKVVQSPRRTMRKFLGKDEPTLVEIIQQRSEAFGLAQGYLAINGLDDVYVDVRRYEPGEHWERLKANDRISGFWKYTAGTLDIVGYSLLPGRAFHSDHYSPFTNTLSLNSTDSLDSLYESGLAKQFRKQRLLGTYAVAQRLPFFPLLHHTQTTSDLLTYAREMNDWDLEEELYPATYSQIGQAAVSEAIVVLPAVADEPFYVGGLIGMAGGVVGSVTGNSVAIRECKKLEIAPSAMNAGDKMIENP</sequence>
<dbReference type="RefSeq" id="WP_099261190.1">
    <property type="nucleotide sequence ID" value="NZ_NIZW01000009.1"/>
</dbReference>
<evidence type="ECO:0000313" key="2">
    <source>
        <dbReference type="Proteomes" id="UP000225740"/>
    </source>
</evidence>
<keyword evidence="2" id="KW-1185">Reference proteome</keyword>
<comment type="caution">
    <text evidence="1">The sequence shown here is derived from an EMBL/GenBank/DDBJ whole genome shotgun (WGS) entry which is preliminary data.</text>
</comment>
<dbReference type="AlphaFoldDB" id="A0A2G1W7A8"/>
<dbReference type="OrthoDB" id="9834202at2"/>
<dbReference type="PROSITE" id="PS51257">
    <property type="entry name" value="PROKAR_LIPOPROTEIN"/>
    <property type="match status" value="1"/>
</dbReference>
<dbReference type="Proteomes" id="UP000225740">
    <property type="component" value="Unassembled WGS sequence"/>
</dbReference>
<organism evidence="1 2">
    <name type="scientific">Rhodopirellula bahusiensis</name>
    <dbReference type="NCBI Taxonomy" id="2014065"/>
    <lineage>
        <taxon>Bacteria</taxon>
        <taxon>Pseudomonadati</taxon>
        <taxon>Planctomycetota</taxon>
        <taxon>Planctomycetia</taxon>
        <taxon>Pirellulales</taxon>
        <taxon>Pirellulaceae</taxon>
        <taxon>Rhodopirellula</taxon>
    </lineage>
</organism>
<proteinExistence type="predicted"/>
<name>A0A2G1W7A8_9BACT</name>
<dbReference type="EMBL" id="NIZW01000009">
    <property type="protein sequence ID" value="PHQ34891.1"/>
    <property type="molecule type" value="Genomic_DNA"/>
</dbReference>
<evidence type="ECO:0008006" key="3">
    <source>
        <dbReference type="Google" id="ProtNLM"/>
    </source>
</evidence>
<accession>A0A2G1W7A8</accession>
<reference evidence="1 2" key="1">
    <citation type="submission" date="2017-06" db="EMBL/GenBank/DDBJ databases">
        <title>Description of Rhodopirellula bahusiensis sp. nov.</title>
        <authorList>
            <person name="Kizina J."/>
            <person name="Harder J."/>
        </authorList>
    </citation>
    <scope>NUCLEOTIDE SEQUENCE [LARGE SCALE GENOMIC DNA]</scope>
    <source>
        <strain evidence="1 2">SWK21</strain>
    </source>
</reference>
<gene>
    <name evidence="1" type="ORF">CEE69_13595</name>
</gene>
<protein>
    <recommendedName>
        <fullName evidence="3">Lipoprotein</fullName>
    </recommendedName>
</protein>
<evidence type="ECO:0000313" key="1">
    <source>
        <dbReference type="EMBL" id="PHQ34891.1"/>
    </source>
</evidence>